<evidence type="ECO:0000313" key="3">
    <source>
        <dbReference type="Proteomes" id="UP000177159"/>
    </source>
</evidence>
<keyword evidence="1" id="KW-0812">Transmembrane</keyword>
<keyword evidence="1" id="KW-1133">Transmembrane helix</keyword>
<evidence type="ECO:0000256" key="1">
    <source>
        <dbReference type="SAM" id="Phobius"/>
    </source>
</evidence>
<accession>A0A1F7GYJ8</accession>
<organism evidence="2 3">
    <name type="scientific">Candidatus Roizmanbacteria bacterium RIFCSPHIGHO2_02_FULL_37_24</name>
    <dbReference type="NCBI Taxonomy" id="1802037"/>
    <lineage>
        <taxon>Bacteria</taxon>
        <taxon>Candidatus Roizmaniibacteriota</taxon>
    </lineage>
</organism>
<evidence type="ECO:0008006" key="4">
    <source>
        <dbReference type="Google" id="ProtNLM"/>
    </source>
</evidence>
<name>A0A1F7GYJ8_9BACT</name>
<protein>
    <recommendedName>
        <fullName evidence="4">LytR/CpsA/Psr regulator C-terminal domain-containing protein</fullName>
    </recommendedName>
</protein>
<evidence type="ECO:0000313" key="2">
    <source>
        <dbReference type="EMBL" id="OGK24160.1"/>
    </source>
</evidence>
<dbReference type="Proteomes" id="UP000177159">
    <property type="component" value="Unassembled WGS sequence"/>
</dbReference>
<dbReference type="AlphaFoldDB" id="A0A1F7GYJ8"/>
<dbReference type="EMBL" id="MFZM01000012">
    <property type="protein sequence ID" value="OGK24160.1"/>
    <property type="molecule type" value="Genomic_DNA"/>
</dbReference>
<proteinExistence type="predicted"/>
<keyword evidence="1" id="KW-0472">Membrane</keyword>
<comment type="caution">
    <text evidence="2">The sequence shown here is derived from an EMBL/GenBank/DDBJ whole genome shotgun (WGS) entry which is preliminary data.</text>
</comment>
<sequence length="255" mass="27995">MPAKIPIKTMSSLVNLKNILIFTIFIVLICTTGYFYYLYSQSTQKKVEKDAENTIDAVSKLMELPKDEVPTIATVTDKTKLAEQEFFRNAENGDKVLIYKNSKIAILYRPSIGKIISFAPVQETDAGQVAAQGARIDDLQFSNSPLTTGSVTPPSTNNTNKAVIVLFNGTSKTGATSTVEQLLLEKFDTIEIGDKDFANKRDYQKTIVVDVSGKFSPLAKDIAQEFNAEILSLPKEESQPTSADIVIIVGEDALK</sequence>
<feature type="transmembrane region" description="Helical" evidence="1">
    <location>
        <begin position="19"/>
        <end position="39"/>
    </location>
</feature>
<reference evidence="2 3" key="1">
    <citation type="journal article" date="2016" name="Nat. Commun.">
        <title>Thousands of microbial genomes shed light on interconnected biogeochemical processes in an aquifer system.</title>
        <authorList>
            <person name="Anantharaman K."/>
            <person name="Brown C.T."/>
            <person name="Hug L.A."/>
            <person name="Sharon I."/>
            <person name="Castelle C.J."/>
            <person name="Probst A.J."/>
            <person name="Thomas B.C."/>
            <person name="Singh A."/>
            <person name="Wilkins M.J."/>
            <person name="Karaoz U."/>
            <person name="Brodie E.L."/>
            <person name="Williams K.H."/>
            <person name="Hubbard S.S."/>
            <person name="Banfield J.F."/>
        </authorList>
    </citation>
    <scope>NUCLEOTIDE SEQUENCE [LARGE SCALE GENOMIC DNA]</scope>
</reference>
<gene>
    <name evidence="2" type="ORF">A3C24_02715</name>
</gene>